<accession>A0A1F7XA35</accession>
<evidence type="ECO:0000256" key="1">
    <source>
        <dbReference type="SAM" id="Phobius"/>
    </source>
</evidence>
<keyword evidence="1" id="KW-0472">Membrane</keyword>
<dbReference type="Proteomes" id="UP000177053">
    <property type="component" value="Unassembled WGS sequence"/>
</dbReference>
<dbReference type="SUPFAM" id="SSF55797">
    <property type="entry name" value="PR-1-like"/>
    <property type="match status" value="1"/>
</dbReference>
<sequence length="219" mass="24874">MKAKIFWKQVVIILIKVYSLSLTVALAIYVFQAVYRLGYSIGFNNAQKNADEYYLSLIKDLREERIQIETNPAIVTKKEIDFIPSPTSKPNFIRDVNWGGPDLWEAVNKRRQEFGVNPLKQADELCTVASLRLNELLELGKLDGHEGFSNLEERRQDLSWIFEKYSNLAEFLLAGADSASEAVSLWENTLGHKQLLTGGEYVWGCIYAQNSFAVAITAF</sequence>
<dbReference type="Gene3D" id="3.40.33.10">
    <property type="entry name" value="CAP"/>
    <property type="match status" value="1"/>
</dbReference>
<reference evidence="2 3" key="1">
    <citation type="journal article" date="2016" name="Nat. Commun.">
        <title>Thousands of microbial genomes shed light on interconnected biogeochemical processes in an aquifer system.</title>
        <authorList>
            <person name="Anantharaman K."/>
            <person name="Brown C.T."/>
            <person name="Hug L.A."/>
            <person name="Sharon I."/>
            <person name="Castelle C.J."/>
            <person name="Probst A.J."/>
            <person name="Thomas B.C."/>
            <person name="Singh A."/>
            <person name="Wilkins M.J."/>
            <person name="Karaoz U."/>
            <person name="Brodie E.L."/>
            <person name="Williams K.H."/>
            <person name="Hubbard S.S."/>
            <person name="Banfield J.F."/>
        </authorList>
    </citation>
    <scope>NUCLEOTIDE SEQUENCE [LARGE SCALE GENOMIC DNA]</scope>
</reference>
<organism evidence="2 3">
    <name type="scientific">Candidatus Woesebacteria bacterium RBG_16_34_12</name>
    <dbReference type="NCBI Taxonomy" id="1802480"/>
    <lineage>
        <taxon>Bacteria</taxon>
        <taxon>Candidatus Woeseibacteriota</taxon>
    </lineage>
</organism>
<protein>
    <recommendedName>
        <fullName evidence="4">SCP domain-containing protein</fullName>
    </recommendedName>
</protein>
<dbReference type="EMBL" id="MGFS01000007">
    <property type="protein sequence ID" value="OGM11897.1"/>
    <property type="molecule type" value="Genomic_DNA"/>
</dbReference>
<evidence type="ECO:0000313" key="2">
    <source>
        <dbReference type="EMBL" id="OGM11897.1"/>
    </source>
</evidence>
<name>A0A1F7XA35_9BACT</name>
<dbReference type="AlphaFoldDB" id="A0A1F7XA35"/>
<comment type="caution">
    <text evidence="2">The sequence shown here is derived from an EMBL/GenBank/DDBJ whole genome shotgun (WGS) entry which is preliminary data.</text>
</comment>
<keyword evidence="1" id="KW-0812">Transmembrane</keyword>
<keyword evidence="1" id="KW-1133">Transmembrane helix</keyword>
<evidence type="ECO:0000313" key="3">
    <source>
        <dbReference type="Proteomes" id="UP000177053"/>
    </source>
</evidence>
<proteinExistence type="predicted"/>
<gene>
    <name evidence="2" type="ORF">A2Z22_01545</name>
</gene>
<dbReference type="InterPro" id="IPR035940">
    <property type="entry name" value="CAP_sf"/>
</dbReference>
<feature type="transmembrane region" description="Helical" evidence="1">
    <location>
        <begin position="12"/>
        <end position="31"/>
    </location>
</feature>
<evidence type="ECO:0008006" key="4">
    <source>
        <dbReference type="Google" id="ProtNLM"/>
    </source>
</evidence>